<dbReference type="Proteomes" id="UP001194746">
    <property type="component" value="Unassembled WGS sequence"/>
</dbReference>
<dbReference type="Pfam" id="PF04801">
    <property type="entry name" value="RPC5"/>
    <property type="match status" value="2"/>
</dbReference>
<sequence length="332" mass="36611">MAKTDNDPIIASYDVYLTESEISRYVLQYLDRPAGHAYDDRNGQKPTSFRFKPKTGLVEVDVPINTRVNYDVSKGLRYGEALKKSRSAREGGAYGMAGGFSAGAGGGGGAAAKVKMEADVEMSGMPDPGSGNLMRVQTLGGRIKNAEEGDPVYMLAAFRGKNLHLSPVSAVVQLHPQLHHLDAMDEMPKTGRGKGRKDEDDGRPEPEARTIDVKIKAAEDGEAAMVAGNLDLLKKMQEEKWGKYEWVDAETEESWHIYESYMMHQDEDLEGLPQLESAIESEDYLDKMSAPRIDPARPEMTGWAMKQNRKKHGKQGEGNQDEGQDQDQTQGS</sequence>
<dbReference type="AlphaFoldDB" id="A0AAD4CN15"/>
<feature type="region of interest" description="Disordered" evidence="1">
    <location>
        <begin position="286"/>
        <end position="332"/>
    </location>
</feature>
<reference evidence="2" key="2">
    <citation type="submission" date="2020-02" db="EMBL/GenBank/DDBJ databases">
        <authorList>
            <person name="Gilchrist C.L.M."/>
            <person name="Chooi Y.-H."/>
        </authorList>
    </citation>
    <scope>NUCLEOTIDE SEQUENCE</scope>
    <source>
        <strain evidence="2">MST-FP2251</strain>
    </source>
</reference>
<dbReference type="PANTHER" id="PTHR12069:SF0">
    <property type="entry name" value="DNA-DIRECTED RNA POLYMERASE III SUBUNIT RPC5"/>
    <property type="match status" value="1"/>
</dbReference>
<dbReference type="GO" id="GO:0042797">
    <property type="term" value="P:tRNA transcription by RNA polymerase III"/>
    <property type="evidence" value="ECO:0007669"/>
    <property type="project" value="TreeGrafter"/>
</dbReference>
<evidence type="ECO:0000313" key="3">
    <source>
        <dbReference type="Proteomes" id="UP001194746"/>
    </source>
</evidence>
<evidence type="ECO:0000256" key="1">
    <source>
        <dbReference type="SAM" id="MobiDB-lite"/>
    </source>
</evidence>
<evidence type="ECO:0008006" key="4">
    <source>
        <dbReference type="Google" id="ProtNLM"/>
    </source>
</evidence>
<feature type="compositionally biased region" description="Basic and acidic residues" evidence="1">
    <location>
        <begin position="196"/>
        <end position="208"/>
    </location>
</feature>
<dbReference type="GO" id="GO:0005666">
    <property type="term" value="C:RNA polymerase III complex"/>
    <property type="evidence" value="ECO:0007669"/>
    <property type="project" value="TreeGrafter"/>
</dbReference>
<proteinExistence type="predicted"/>
<keyword evidence="3" id="KW-1185">Reference proteome</keyword>
<feature type="region of interest" description="Disordered" evidence="1">
    <location>
        <begin position="181"/>
        <end position="208"/>
    </location>
</feature>
<dbReference type="PANTHER" id="PTHR12069">
    <property type="entry name" value="DNA-DIRECTED RNA POLYMERASES III 80 KDA POLYPEPTIDE RNA POLYMERASE III SUBUNIT 5"/>
    <property type="match status" value="1"/>
</dbReference>
<dbReference type="EMBL" id="VCAU01000035">
    <property type="protein sequence ID" value="KAF9889550.1"/>
    <property type="molecule type" value="Genomic_DNA"/>
</dbReference>
<accession>A0AAD4CN15</accession>
<protein>
    <recommendedName>
        <fullName evidence="4">DNA-directed RNA polymerase III subunit Rpc5</fullName>
    </recommendedName>
</protein>
<dbReference type="InterPro" id="IPR006886">
    <property type="entry name" value="RNA_pol_III_Rpc5"/>
</dbReference>
<comment type="caution">
    <text evidence="2">The sequence shown here is derived from an EMBL/GenBank/DDBJ whole genome shotgun (WGS) entry which is preliminary data.</text>
</comment>
<name>A0AAD4CN15_ASPNN</name>
<evidence type="ECO:0000313" key="2">
    <source>
        <dbReference type="EMBL" id="KAF9889550.1"/>
    </source>
</evidence>
<organism evidence="2 3">
    <name type="scientific">Aspergillus nanangensis</name>
    <dbReference type="NCBI Taxonomy" id="2582783"/>
    <lineage>
        <taxon>Eukaryota</taxon>
        <taxon>Fungi</taxon>
        <taxon>Dikarya</taxon>
        <taxon>Ascomycota</taxon>
        <taxon>Pezizomycotina</taxon>
        <taxon>Eurotiomycetes</taxon>
        <taxon>Eurotiomycetidae</taxon>
        <taxon>Eurotiales</taxon>
        <taxon>Aspergillaceae</taxon>
        <taxon>Aspergillus</taxon>
        <taxon>Aspergillus subgen. Circumdati</taxon>
    </lineage>
</organism>
<reference evidence="2" key="1">
    <citation type="journal article" date="2019" name="Beilstein J. Org. Chem.">
        <title>Nanangenines: drimane sesquiterpenoids as the dominant metabolite cohort of a novel Australian fungus, Aspergillus nanangensis.</title>
        <authorList>
            <person name="Lacey H.J."/>
            <person name="Gilchrist C.L.M."/>
            <person name="Crombie A."/>
            <person name="Kalaitzis J.A."/>
            <person name="Vuong D."/>
            <person name="Rutledge P.J."/>
            <person name="Turner P."/>
            <person name="Pitt J.I."/>
            <person name="Lacey E."/>
            <person name="Chooi Y.H."/>
            <person name="Piggott A.M."/>
        </authorList>
    </citation>
    <scope>NUCLEOTIDE SEQUENCE</scope>
    <source>
        <strain evidence="2">MST-FP2251</strain>
    </source>
</reference>
<gene>
    <name evidence="2" type="ORF">FE257_007260</name>
</gene>